<evidence type="ECO:0000256" key="3">
    <source>
        <dbReference type="SAM" id="SignalP"/>
    </source>
</evidence>
<dbReference type="OrthoDB" id="5418328at2"/>
<dbReference type="EMBL" id="AP021874">
    <property type="protein sequence ID" value="BBO68039.1"/>
    <property type="molecule type" value="Genomic_DNA"/>
</dbReference>
<evidence type="ECO:0000313" key="5">
    <source>
        <dbReference type="Proteomes" id="UP000427906"/>
    </source>
</evidence>
<feature type="region of interest" description="Disordered" evidence="2">
    <location>
        <begin position="40"/>
        <end position="69"/>
    </location>
</feature>
<feature type="coiled-coil region" evidence="1">
    <location>
        <begin position="71"/>
        <end position="111"/>
    </location>
</feature>
<reference evidence="4 5" key="1">
    <citation type="submission" date="2019-11" db="EMBL/GenBank/DDBJ databases">
        <title>Comparative genomics of hydrocarbon-degrading Desulfosarcina strains.</title>
        <authorList>
            <person name="Watanabe M."/>
            <person name="Kojima H."/>
            <person name="Fukui M."/>
        </authorList>
    </citation>
    <scope>NUCLEOTIDE SEQUENCE [LARGE SCALE GENOMIC DNA]</scope>
    <source>
        <strain evidence="4 5">PL12</strain>
    </source>
</reference>
<dbReference type="Pfam" id="PF13557">
    <property type="entry name" value="Phenol_MetA_deg"/>
    <property type="match status" value="1"/>
</dbReference>
<organism evidence="4 5">
    <name type="scientific">Desulfosarcina alkanivorans</name>
    <dbReference type="NCBI Taxonomy" id="571177"/>
    <lineage>
        <taxon>Bacteria</taxon>
        <taxon>Pseudomonadati</taxon>
        <taxon>Thermodesulfobacteriota</taxon>
        <taxon>Desulfobacteria</taxon>
        <taxon>Desulfobacterales</taxon>
        <taxon>Desulfosarcinaceae</taxon>
        <taxon>Desulfosarcina</taxon>
    </lineage>
</organism>
<accession>A0A5K7YJM5</accession>
<evidence type="ECO:0000256" key="1">
    <source>
        <dbReference type="SAM" id="Coils"/>
    </source>
</evidence>
<dbReference type="KEGG" id="dalk:DSCA_19690"/>
<name>A0A5K7YJM5_9BACT</name>
<feature type="chain" id="PRO_5024364573" description="Transporter" evidence="3">
    <location>
        <begin position="24"/>
        <end position="390"/>
    </location>
</feature>
<evidence type="ECO:0008006" key="6">
    <source>
        <dbReference type="Google" id="ProtNLM"/>
    </source>
</evidence>
<proteinExistence type="predicted"/>
<sequence>MLRMKIPFLLFLAFFSTSTTGFADDETTLDQTVRGVVSADENKRQPQEGGDAQPEPPPPPPTDRRETDPRMNELWDSLQSMQDEIKRLREQQEVRRRLEITDEEKKAQEKEILQAAGREYTTMKKDTLGLEYNFNYQYYSYDIISQATEVERHANHNLTNSMYIEYAFLDNLTWNLNMPFVYKWDKTGTDQSISTTELDDISTGLQYQPLRSKEGWPVVILLGRVTFPTGQSPYEININEELATGNGYYSAFGGLSLSKTIDPVIAFGNIGYTYNFKDESLSQRRNGLELTGISPGDSISGSVGMGFSLSYNVSMNFSYQYSYQMNTQYTWREIPKTDSGSRTSSLFYIGAGFRLSQKYSINLKVGIGLTDEDPDFVVGFRIPFQFASDG</sequence>
<evidence type="ECO:0000313" key="4">
    <source>
        <dbReference type="EMBL" id="BBO68039.1"/>
    </source>
</evidence>
<dbReference type="AlphaFoldDB" id="A0A5K7YJM5"/>
<evidence type="ECO:0000256" key="2">
    <source>
        <dbReference type="SAM" id="MobiDB-lite"/>
    </source>
</evidence>
<dbReference type="Proteomes" id="UP000427906">
    <property type="component" value="Chromosome"/>
</dbReference>
<keyword evidence="1" id="KW-0175">Coiled coil</keyword>
<feature type="signal peptide" evidence="3">
    <location>
        <begin position="1"/>
        <end position="23"/>
    </location>
</feature>
<gene>
    <name evidence="4" type="ORF">DSCA_19690</name>
</gene>
<protein>
    <recommendedName>
        <fullName evidence="6">Transporter</fullName>
    </recommendedName>
</protein>
<keyword evidence="3" id="KW-0732">Signal</keyword>
<keyword evidence="5" id="KW-1185">Reference proteome</keyword>
<dbReference type="InterPro" id="IPR025737">
    <property type="entry name" value="FApF"/>
</dbReference>